<evidence type="ECO:0000259" key="3">
    <source>
        <dbReference type="Pfam" id="PF08338"/>
    </source>
</evidence>
<dbReference type="InterPro" id="IPR013549">
    <property type="entry name" value="DUF1731"/>
</dbReference>
<accession>A0AAE3LU00</accession>
<dbReference type="NCBIfam" id="TIGR01777">
    <property type="entry name" value="yfcH"/>
    <property type="match status" value="1"/>
</dbReference>
<dbReference type="PANTHER" id="PTHR11092">
    <property type="entry name" value="SUGAR NUCLEOTIDE EPIMERASE RELATED"/>
    <property type="match status" value="1"/>
</dbReference>
<dbReference type="SUPFAM" id="SSF51735">
    <property type="entry name" value="NAD(P)-binding Rossmann-fold domains"/>
    <property type="match status" value="1"/>
</dbReference>
<gene>
    <name evidence="4" type="ORF">OEV98_14915</name>
</gene>
<sequence>MKVVIAGGSGFIGKQLTELLVKNGHEVVILSRGIKKSSEKVAYVPWLTEEATPETELTKVDVVVNLAGVSINDGRWGGKHQKQIYDSRMIATEELIRIIRSLDEKPTTFINASAIGIYPASIQKVYTEESEVMANDFLGRTVQDWENKARRVEEWGIRTVFLRFGVVLGNDGGALPLMVLPYKLFVGGTVGSGQQWVSWIHFMDVVRAIVFVMDNQSIFGPVNVTAPNPVRMQPFGKTIASVLNRPHWFPTPAFLMKLVLGKKSKLVLEGQQVLPKVLTQEGFTFLYPTLEHALINLLKK</sequence>
<dbReference type="PANTHER" id="PTHR11092:SF0">
    <property type="entry name" value="EPIMERASE FAMILY PROTEIN SDR39U1"/>
    <property type="match status" value="1"/>
</dbReference>
<proteinExistence type="inferred from homology"/>
<dbReference type="InterPro" id="IPR001509">
    <property type="entry name" value="Epimerase_deHydtase"/>
</dbReference>
<dbReference type="Pfam" id="PF08338">
    <property type="entry name" value="DUF1731"/>
    <property type="match status" value="1"/>
</dbReference>
<dbReference type="RefSeq" id="WP_263074154.1">
    <property type="nucleotide sequence ID" value="NZ_JAOUSF010000005.1"/>
</dbReference>
<protein>
    <submittedName>
        <fullName evidence="4">TIGR01777 family oxidoreductase</fullName>
    </submittedName>
</protein>
<feature type="domain" description="NAD-dependent epimerase/dehydratase" evidence="2">
    <location>
        <begin position="3"/>
        <end position="215"/>
    </location>
</feature>
<name>A0AAE3LU00_9BACI</name>
<dbReference type="CDD" id="cd05242">
    <property type="entry name" value="SDR_a8"/>
    <property type="match status" value="1"/>
</dbReference>
<evidence type="ECO:0000256" key="1">
    <source>
        <dbReference type="ARBA" id="ARBA00009353"/>
    </source>
</evidence>
<reference evidence="4" key="1">
    <citation type="submission" date="2022-10" db="EMBL/GenBank/DDBJ databases">
        <title>Description of Fervidibacillus gen. nov. in the family Fervidibacillaceae fam. nov. with two species, Fervidibacillus albus sp. nov., and Fervidibacillus halotolerans sp. nov., isolated from tidal flat sediments.</title>
        <authorList>
            <person name="Kwon K.K."/>
            <person name="Yang S.-H."/>
        </authorList>
    </citation>
    <scope>NUCLEOTIDE SEQUENCE</scope>
    <source>
        <strain evidence="4">JCM 19140</strain>
    </source>
</reference>
<comment type="similarity">
    <text evidence="1">Belongs to the NAD(P)-dependent epimerase/dehydratase family. SDR39U1 subfamily.</text>
</comment>
<dbReference type="InterPro" id="IPR036291">
    <property type="entry name" value="NAD(P)-bd_dom_sf"/>
</dbReference>
<dbReference type="Pfam" id="PF01370">
    <property type="entry name" value="Epimerase"/>
    <property type="match status" value="1"/>
</dbReference>
<comment type="caution">
    <text evidence="4">The sequence shown here is derived from an EMBL/GenBank/DDBJ whole genome shotgun (WGS) entry which is preliminary data.</text>
</comment>
<dbReference type="InterPro" id="IPR010099">
    <property type="entry name" value="SDR39U1"/>
</dbReference>
<dbReference type="Gene3D" id="3.40.50.720">
    <property type="entry name" value="NAD(P)-binding Rossmann-like Domain"/>
    <property type="match status" value="1"/>
</dbReference>
<evidence type="ECO:0000259" key="2">
    <source>
        <dbReference type="Pfam" id="PF01370"/>
    </source>
</evidence>
<evidence type="ECO:0000313" key="5">
    <source>
        <dbReference type="Proteomes" id="UP001209318"/>
    </source>
</evidence>
<evidence type="ECO:0000313" key="4">
    <source>
        <dbReference type="EMBL" id="MCU9614833.1"/>
    </source>
</evidence>
<dbReference type="Proteomes" id="UP001209318">
    <property type="component" value="Unassembled WGS sequence"/>
</dbReference>
<feature type="domain" description="DUF1731" evidence="3">
    <location>
        <begin position="251"/>
        <end position="296"/>
    </location>
</feature>
<dbReference type="EMBL" id="JAOUSF010000005">
    <property type="protein sequence ID" value="MCU9614833.1"/>
    <property type="molecule type" value="Genomic_DNA"/>
</dbReference>
<keyword evidence="5" id="KW-1185">Reference proteome</keyword>
<dbReference type="AlphaFoldDB" id="A0AAE3LU00"/>
<organism evidence="4 5">
    <name type="scientific">Perspicuibacillus lycopersici</name>
    <dbReference type="NCBI Taxonomy" id="1325689"/>
    <lineage>
        <taxon>Bacteria</taxon>
        <taxon>Bacillati</taxon>
        <taxon>Bacillota</taxon>
        <taxon>Bacilli</taxon>
        <taxon>Bacillales</taxon>
        <taxon>Bacillaceae</taxon>
        <taxon>Perspicuibacillus</taxon>
    </lineage>
</organism>